<name>V5ERK5_KALBG</name>
<gene>
    <name evidence="2" type="ORF">PSEUBRA_SCAF2g02860</name>
</gene>
<feature type="compositionally biased region" description="Basic residues" evidence="1">
    <location>
        <begin position="164"/>
        <end position="174"/>
    </location>
</feature>
<protein>
    <submittedName>
        <fullName evidence="2">Uncharacterized protein</fullName>
    </submittedName>
</protein>
<feature type="region of interest" description="Disordered" evidence="1">
    <location>
        <begin position="510"/>
        <end position="560"/>
    </location>
</feature>
<feature type="region of interest" description="Disordered" evidence="1">
    <location>
        <begin position="69"/>
        <end position="115"/>
    </location>
</feature>
<feature type="region of interest" description="Disordered" evidence="1">
    <location>
        <begin position="22"/>
        <end position="53"/>
    </location>
</feature>
<feature type="compositionally biased region" description="Basic and acidic residues" evidence="1">
    <location>
        <begin position="196"/>
        <end position="208"/>
    </location>
</feature>
<evidence type="ECO:0000313" key="2">
    <source>
        <dbReference type="EMBL" id="EST07775.1"/>
    </source>
</evidence>
<evidence type="ECO:0000313" key="3">
    <source>
        <dbReference type="Proteomes" id="UP000019377"/>
    </source>
</evidence>
<organism evidence="2 3">
    <name type="scientific">Kalmanozyma brasiliensis (strain GHG001)</name>
    <name type="common">Yeast</name>
    <name type="synonym">Pseudozyma brasiliensis</name>
    <dbReference type="NCBI Taxonomy" id="1365824"/>
    <lineage>
        <taxon>Eukaryota</taxon>
        <taxon>Fungi</taxon>
        <taxon>Dikarya</taxon>
        <taxon>Basidiomycota</taxon>
        <taxon>Ustilaginomycotina</taxon>
        <taxon>Ustilaginomycetes</taxon>
        <taxon>Ustilaginales</taxon>
        <taxon>Ustilaginaceae</taxon>
        <taxon>Kalmanozyma</taxon>
    </lineage>
</organism>
<feature type="compositionally biased region" description="Polar residues" evidence="1">
    <location>
        <begin position="769"/>
        <end position="789"/>
    </location>
</feature>
<feature type="region of interest" description="Disordered" evidence="1">
    <location>
        <begin position="239"/>
        <end position="298"/>
    </location>
</feature>
<keyword evidence="3" id="KW-1185">Reference proteome</keyword>
<dbReference type="STRING" id="1365824.V5ERK5"/>
<feature type="compositionally biased region" description="Basic residues" evidence="1">
    <location>
        <begin position="43"/>
        <end position="53"/>
    </location>
</feature>
<dbReference type="GeneID" id="27419929"/>
<dbReference type="Proteomes" id="UP000019377">
    <property type="component" value="Unassembled WGS sequence"/>
</dbReference>
<dbReference type="AlphaFoldDB" id="V5ERK5"/>
<reference evidence="3" key="1">
    <citation type="journal article" date="2013" name="Genome Announc.">
        <title>Draft genome sequence of Pseudozyma brasiliensis sp. nov. strain GHG001, a high producer of endo-1,4-xylanase isolated from an insect pest of sugarcane.</title>
        <authorList>
            <person name="Oliveira J.V.D.C."/>
            <person name="dos Santos R.A.C."/>
            <person name="Borges T.A."/>
            <person name="Riano-Pachon D.M."/>
            <person name="Goldman G.H."/>
        </authorList>
    </citation>
    <scope>NUCLEOTIDE SEQUENCE [LARGE SCALE GENOMIC DNA]</scope>
    <source>
        <strain evidence="3">GHG001</strain>
    </source>
</reference>
<dbReference type="eggNOG" id="ENOG502R23B">
    <property type="taxonomic scope" value="Eukaryota"/>
</dbReference>
<evidence type="ECO:0000256" key="1">
    <source>
        <dbReference type="SAM" id="MobiDB-lite"/>
    </source>
</evidence>
<feature type="compositionally biased region" description="Polar residues" evidence="1">
    <location>
        <begin position="449"/>
        <end position="462"/>
    </location>
</feature>
<feature type="region of interest" description="Disordered" evidence="1">
    <location>
        <begin position="153"/>
        <end position="208"/>
    </location>
</feature>
<proteinExistence type="predicted"/>
<dbReference type="OrthoDB" id="2556075at2759"/>
<dbReference type="HOGENOM" id="CLU_343581_0_0_1"/>
<sequence>MTRDNDSIAEWISVSVNDLPLPNVSGAYGNGGAGHFSNEKQQQGKKQKKNKPWKLGRFAASEVVLPPKVTSTSSVVPSKRRSASFVKRSPSEEVNAAPRTSRESTTSPNKGPFMRNLGFTTANRNVILQNLCAERSISALAASTIHIAGNGRIHVPQPSPLPARKTKAKLKATKQKNQMQSSQEPPTVPVVAASSESHRPSHNAEKSQDAYLNASKDHRMGYNLSNAAGGTVKSMAPELGDWSGSSRHELGSSEEVMVEEERPFRDYEDEGSDLFDSDRSESVSDSESEEEMDYDEEDAEVPVRFGQRVNLSNRAGSGFYSAQTQTQTQIVEQLPTTVKAAPDEAPRSGNANDSKIVPSTSFERLAPGTVMLHGNDLRICVEDGEVSSRTARPLAFWKAVEVQQPQTPAPTENQIRRQPSSKAMKLEQEVATGIFAAFVGNRSPRRQAQRSSVDLSSKADQSSSEKRSASTFDARELLVSKVNKSTFSVRSETRTTSAGTEQVIEIIRRHAPRGASHTTQPSESSRASVPSHRLERAFPSPLHSSHDLTHDRSRSNRTDASLATLEDAAERTRIHIQQKVGRGFTARFQNREGQQWTWQGSKVEASVLSPRKDSSGNSALDMLEGYDLNLHTVDGSQTIELATYTADSQVRNALGLFKPRTKSVPKPLPEDVSSIGAPVLPPAQVVPLAIPVRGGAGGVGRGEPQIPLRGIRGGPLLRSQPTAAGSAARGHGLWQHQRAVVSNEAVVQVHNNAVQNVRASLLLHGGGTNAETGSTPISRDTAGSPTEETAGNKKMGVLSFSAVESLDRDLVVLTLLAVMGVAKV</sequence>
<feature type="compositionally biased region" description="Basic and acidic residues" evidence="1">
    <location>
        <begin position="544"/>
        <end position="557"/>
    </location>
</feature>
<feature type="compositionally biased region" description="Acidic residues" evidence="1">
    <location>
        <begin position="284"/>
        <end position="298"/>
    </location>
</feature>
<feature type="region of interest" description="Disordered" evidence="1">
    <location>
        <begin position="441"/>
        <end position="471"/>
    </location>
</feature>
<dbReference type="EMBL" id="KI545862">
    <property type="protein sequence ID" value="EST07775.1"/>
    <property type="molecule type" value="Genomic_DNA"/>
</dbReference>
<feature type="region of interest" description="Disordered" evidence="1">
    <location>
        <begin position="765"/>
        <end position="791"/>
    </location>
</feature>
<accession>V5ERK5</accession>
<feature type="compositionally biased region" description="Polar residues" evidence="1">
    <location>
        <begin position="516"/>
        <end position="528"/>
    </location>
</feature>